<dbReference type="RefSeq" id="WP_154759893.1">
    <property type="nucleotide sequence ID" value="NZ_WMBA01000054.1"/>
</dbReference>
<proteinExistence type="predicted"/>
<keyword evidence="2" id="KW-1185">Reference proteome</keyword>
<sequence>MIPGSGRLSEHERELVARVHRAVVIEPGTIMLKVLRPGSIERYLRHEISPGVWGQAPPFDHRLVGGTVVRKQDCGRLRTPADFVHALRLDYPLSPFHPGLPMLHTMEFPAMDPAQYVTPLGAPSQPYPEDGFPPDHAEVELVAAAMAQAAERAGVNPNTVRREVRPWPFTGTGLTADADGGVPERWRRFGPIPAGAAIVEYPQAKPVAVYRGEAFGWAVTR</sequence>
<dbReference type="Proteomes" id="UP000440096">
    <property type="component" value="Unassembled WGS sequence"/>
</dbReference>
<comment type="caution">
    <text evidence="1">The sequence shown here is derived from an EMBL/GenBank/DDBJ whole genome shotgun (WGS) entry which is preliminary data.</text>
</comment>
<protein>
    <submittedName>
        <fullName evidence="1">Uncharacterized protein</fullName>
    </submittedName>
</protein>
<reference evidence="1 2" key="1">
    <citation type="submission" date="2019-11" db="EMBL/GenBank/DDBJ databases">
        <title>Draft genome of Amycolatopsis RM579.</title>
        <authorList>
            <person name="Duangmal K."/>
            <person name="Mingma R."/>
        </authorList>
    </citation>
    <scope>NUCLEOTIDE SEQUENCE [LARGE SCALE GENOMIC DNA]</scope>
    <source>
        <strain evidence="1 2">RM579</strain>
    </source>
</reference>
<gene>
    <name evidence="1" type="ORF">GKO32_27930</name>
</gene>
<dbReference type="AlphaFoldDB" id="A0A6N7Z6X3"/>
<organism evidence="1 2">
    <name type="scientific">Amycolatopsis pithecellobii</name>
    <dbReference type="NCBI Taxonomy" id="664692"/>
    <lineage>
        <taxon>Bacteria</taxon>
        <taxon>Bacillati</taxon>
        <taxon>Actinomycetota</taxon>
        <taxon>Actinomycetes</taxon>
        <taxon>Pseudonocardiales</taxon>
        <taxon>Pseudonocardiaceae</taxon>
        <taxon>Amycolatopsis</taxon>
    </lineage>
</organism>
<dbReference type="OrthoDB" id="3614757at2"/>
<evidence type="ECO:0000313" key="2">
    <source>
        <dbReference type="Proteomes" id="UP000440096"/>
    </source>
</evidence>
<dbReference type="EMBL" id="WMBA01000054">
    <property type="protein sequence ID" value="MTD57779.1"/>
    <property type="molecule type" value="Genomic_DNA"/>
</dbReference>
<evidence type="ECO:0000313" key="1">
    <source>
        <dbReference type="EMBL" id="MTD57779.1"/>
    </source>
</evidence>
<accession>A0A6N7Z6X3</accession>
<name>A0A6N7Z6X3_9PSEU</name>